<evidence type="ECO:0000313" key="1">
    <source>
        <dbReference type="EMBL" id="KKR72392.1"/>
    </source>
</evidence>
<protein>
    <recommendedName>
        <fullName evidence="3">Protein containing DUF497</fullName>
    </recommendedName>
</protein>
<dbReference type="Proteomes" id="UP000034664">
    <property type="component" value="Unassembled WGS sequence"/>
</dbReference>
<dbReference type="EMBL" id="LBZM01000006">
    <property type="protein sequence ID" value="KKR72392.1"/>
    <property type="molecule type" value="Genomic_DNA"/>
</dbReference>
<dbReference type="InterPro" id="IPR007460">
    <property type="entry name" value="BrnT_toxin"/>
</dbReference>
<accession>A0A0G0WAX2</accession>
<dbReference type="Gene3D" id="3.10.450.530">
    <property type="entry name" value="Ribonuclease toxin, BrnT, of type II toxin-antitoxin system"/>
    <property type="match status" value="1"/>
</dbReference>
<evidence type="ECO:0000313" key="2">
    <source>
        <dbReference type="Proteomes" id="UP000034664"/>
    </source>
</evidence>
<comment type="caution">
    <text evidence="1">The sequence shown here is derived from an EMBL/GenBank/DDBJ whole genome shotgun (WGS) entry which is preliminary data.</text>
</comment>
<dbReference type="Pfam" id="PF04365">
    <property type="entry name" value="BrnT_toxin"/>
    <property type="match status" value="1"/>
</dbReference>
<evidence type="ECO:0008006" key="3">
    <source>
        <dbReference type="Google" id="ProtNLM"/>
    </source>
</evidence>
<dbReference type="InterPro" id="IPR038573">
    <property type="entry name" value="BrnT_sf"/>
</dbReference>
<proteinExistence type="predicted"/>
<gene>
    <name evidence="1" type="ORF">UU14_C0006G0031</name>
</gene>
<name>A0A0G0WAX2_9BACT</name>
<dbReference type="AlphaFoldDB" id="A0A0G0WAX2"/>
<reference evidence="1 2" key="1">
    <citation type="journal article" date="2015" name="Nature">
        <title>rRNA introns, odd ribosomes, and small enigmatic genomes across a large radiation of phyla.</title>
        <authorList>
            <person name="Brown C.T."/>
            <person name="Hug L.A."/>
            <person name="Thomas B.C."/>
            <person name="Sharon I."/>
            <person name="Castelle C.J."/>
            <person name="Singh A."/>
            <person name="Wilkins M.J."/>
            <person name="Williams K.H."/>
            <person name="Banfield J.F."/>
        </authorList>
    </citation>
    <scope>NUCLEOTIDE SEQUENCE [LARGE SCALE GENOMIC DNA]</scope>
</reference>
<organism evidence="1 2">
    <name type="scientific">Candidatus Roizmanbacteria bacterium GW2011_GWB1_40_7</name>
    <dbReference type="NCBI Taxonomy" id="1618482"/>
    <lineage>
        <taxon>Bacteria</taxon>
        <taxon>Candidatus Roizmaniibacteriota</taxon>
    </lineage>
</organism>
<sequence>MDTPDLVSDVEGFDWDEGNKEKNWIKHGVHWKESEEIFNDEPVYFLDQKHSVDEKRIRVHGTTSKGRLLAMIFTVRQQRVRVISVRDQNKKERVRYKAYINSLKDNHEKTKKT</sequence>